<dbReference type="AlphaFoldDB" id="A0A1T4RB96"/>
<reference evidence="2" key="1">
    <citation type="submission" date="2017-02" db="EMBL/GenBank/DDBJ databases">
        <authorList>
            <person name="Varghese N."/>
            <person name="Submissions S."/>
        </authorList>
    </citation>
    <scope>NUCLEOTIDE SEQUENCE [LARGE SCALE GENOMIC DNA]</scope>
    <source>
        <strain evidence="2">ATCC BAA-34</strain>
    </source>
</reference>
<accession>A0A1T4RB96</accession>
<protein>
    <submittedName>
        <fullName evidence="1">Uncharacterized protein</fullName>
    </submittedName>
</protein>
<evidence type="ECO:0000313" key="1">
    <source>
        <dbReference type="EMBL" id="SKA13243.1"/>
    </source>
</evidence>
<keyword evidence="2" id="KW-1185">Reference proteome</keyword>
<dbReference type="STRING" id="115783.SAMN02745119_02776"/>
<name>A0A1T4RB96_9BACT</name>
<dbReference type="EMBL" id="FUWR01000019">
    <property type="protein sequence ID" value="SKA13243.1"/>
    <property type="molecule type" value="Genomic_DNA"/>
</dbReference>
<sequence length="68" mass="8095">MVTCQASHIFFTRQLINKTKFTDLKAAIYVFYIDFVQNKHIYKRKNNTTSSLRGFYATTIRDFKLSIH</sequence>
<organism evidence="1 2">
    <name type="scientific">Trichlorobacter thiogenes</name>
    <dbReference type="NCBI Taxonomy" id="115783"/>
    <lineage>
        <taxon>Bacteria</taxon>
        <taxon>Pseudomonadati</taxon>
        <taxon>Thermodesulfobacteriota</taxon>
        <taxon>Desulfuromonadia</taxon>
        <taxon>Geobacterales</taxon>
        <taxon>Geobacteraceae</taxon>
        <taxon>Trichlorobacter</taxon>
    </lineage>
</organism>
<evidence type="ECO:0000313" key="2">
    <source>
        <dbReference type="Proteomes" id="UP000190102"/>
    </source>
</evidence>
<gene>
    <name evidence="1" type="ORF">SAMN02745119_02776</name>
</gene>
<dbReference type="Proteomes" id="UP000190102">
    <property type="component" value="Unassembled WGS sequence"/>
</dbReference>
<proteinExistence type="predicted"/>